<evidence type="ECO:0000313" key="5">
    <source>
        <dbReference type="EMBL" id="CCH71068.1"/>
    </source>
</evidence>
<dbReference type="CDD" id="cd04301">
    <property type="entry name" value="NAT_SF"/>
    <property type="match status" value="1"/>
</dbReference>
<dbReference type="eggNOG" id="COG0456">
    <property type="taxonomic scope" value="Bacteria"/>
</dbReference>
<feature type="compositionally biased region" description="Acidic residues" evidence="3">
    <location>
        <begin position="236"/>
        <end position="249"/>
    </location>
</feature>
<dbReference type="Proteomes" id="UP000013167">
    <property type="component" value="Unassembled WGS sequence"/>
</dbReference>
<dbReference type="RefSeq" id="WP_010850904.1">
    <property type="nucleotide sequence ID" value="NZ_HF570956.1"/>
</dbReference>
<feature type="region of interest" description="Disordered" evidence="3">
    <location>
        <begin position="236"/>
        <end position="257"/>
    </location>
</feature>
<dbReference type="EMBL" id="CAIZ01000150">
    <property type="protein sequence ID" value="CCH71068.1"/>
    <property type="molecule type" value="Genomic_DNA"/>
</dbReference>
<keyword evidence="6" id="KW-1185">Reference proteome</keyword>
<evidence type="ECO:0000313" key="6">
    <source>
        <dbReference type="Proteomes" id="UP000013167"/>
    </source>
</evidence>
<dbReference type="PANTHER" id="PTHR43420">
    <property type="entry name" value="ACETYLTRANSFERASE"/>
    <property type="match status" value="1"/>
</dbReference>
<accession>N0E296</accession>
<keyword evidence="2" id="KW-0012">Acyltransferase</keyword>
<protein>
    <recommendedName>
        <fullName evidence="4">N-acetyltransferase domain-containing protein</fullName>
    </recommendedName>
</protein>
<dbReference type="InterPro" id="IPR016181">
    <property type="entry name" value="Acyl_CoA_acyltransferase"/>
</dbReference>
<name>N0E296_9MICO</name>
<reference evidence="5 6" key="1">
    <citation type="journal article" date="2013" name="ISME J.">
        <title>A metabolic model for members of the genus Tetrasphaera involved in enhanced biological phosphorus removal.</title>
        <authorList>
            <person name="Kristiansen R."/>
            <person name="Nguyen H.T.T."/>
            <person name="Saunders A.M."/>
            <person name="Nielsen J.L."/>
            <person name="Wimmer R."/>
            <person name="Le V.Q."/>
            <person name="McIlroy S.J."/>
            <person name="Petrovski S."/>
            <person name="Seviour R.J."/>
            <person name="Calteau A."/>
            <person name="Nielsen K.L."/>
            <person name="Nielsen P.H."/>
        </authorList>
    </citation>
    <scope>NUCLEOTIDE SEQUENCE [LARGE SCALE GENOMIC DNA]</scope>
    <source>
        <strain evidence="5 6">Lp2</strain>
    </source>
</reference>
<dbReference type="HOGENOM" id="CLU_773460_0_0_11"/>
<organism evidence="5 6">
    <name type="scientific">Phycicoccus elongatus Lp2</name>
    <dbReference type="NCBI Taxonomy" id="1193181"/>
    <lineage>
        <taxon>Bacteria</taxon>
        <taxon>Bacillati</taxon>
        <taxon>Actinomycetota</taxon>
        <taxon>Actinomycetes</taxon>
        <taxon>Micrococcales</taxon>
        <taxon>Intrasporangiaceae</taxon>
        <taxon>Phycicoccus</taxon>
    </lineage>
</organism>
<dbReference type="STRING" id="1193181.BN10_780005"/>
<gene>
    <name evidence="5" type="ORF">BN10_780005</name>
</gene>
<evidence type="ECO:0000256" key="3">
    <source>
        <dbReference type="SAM" id="MobiDB-lite"/>
    </source>
</evidence>
<dbReference type="Gene3D" id="3.40.630.30">
    <property type="match status" value="1"/>
</dbReference>
<feature type="domain" description="N-acetyltransferase" evidence="4">
    <location>
        <begin position="189"/>
        <end position="352"/>
    </location>
</feature>
<dbReference type="GO" id="GO:0016747">
    <property type="term" value="F:acyltransferase activity, transferring groups other than amino-acyl groups"/>
    <property type="evidence" value="ECO:0007669"/>
    <property type="project" value="InterPro"/>
</dbReference>
<evidence type="ECO:0000259" key="4">
    <source>
        <dbReference type="PROSITE" id="PS51186"/>
    </source>
</evidence>
<comment type="caution">
    <text evidence="5">The sequence shown here is derived from an EMBL/GenBank/DDBJ whole genome shotgun (WGS) entry which is preliminary data.</text>
</comment>
<sequence>MTAATLPDGWTLRTPEEADLPRLIELRALDERPWVGDGEVDPVSVESVVIGQASWTRRQVVAVDDAGTLRAWVIVQDRASGRAMVTLIVDREVEDPASVAAVLYAWAQGAAISLARLRGIPQTRLDASPFADDAAQKGWLADAGYTCRRTWLHMTRPVAKGEQVTTRPGVTVRIVRKHSNGIPVAQDLQTIHQVLEESFQDHFNSYRETFPEFLQRLREDPGHRWDHWWLAFVDDEDDEDGEETEETEDGTAHRAHPAGALVSSVLPPDADGVRGSYVDYIGVNRRARGRGVAKALLSTVLADAAERGRNRVDLEVDADSPTRADELYTALGWRTDHVTESWFRDLSIPARA</sequence>
<dbReference type="AlphaFoldDB" id="N0E296"/>
<evidence type="ECO:0000256" key="1">
    <source>
        <dbReference type="ARBA" id="ARBA00022679"/>
    </source>
</evidence>
<dbReference type="Pfam" id="PF00583">
    <property type="entry name" value="Acetyltransf_1"/>
    <property type="match status" value="1"/>
</dbReference>
<evidence type="ECO:0000256" key="2">
    <source>
        <dbReference type="ARBA" id="ARBA00023315"/>
    </source>
</evidence>
<dbReference type="InterPro" id="IPR050680">
    <property type="entry name" value="YpeA/RimI_acetyltransf"/>
</dbReference>
<keyword evidence="1" id="KW-0808">Transferase</keyword>
<dbReference type="SUPFAM" id="SSF55729">
    <property type="entry name" value="Acyl-CoA N-acyltransferases (Nat)"/>
    <property type="match status" value="1"/>
</dbReference>
<proteinExistence type="predicted"/>
<dbReference type="InterPro" id="IPR000182">
    <property type="entry name" value="GNAT_dom"/>
</dbReference>
<dbReference type="PROSITE" id="PS51186">
    <property type="entry name" value="GNAT"/>
    <property type="match status" value="1"/>
</dbReference>
<dbReference type="OrthoDB" id="9799092at2"/>